<dbReference type="Gene3D" id="2.60.120.40">
    <property type="match status" value="1"/>
</dbReference>
<dbReference type="STRING" id="30611.ENSOGAP00000018506"/>
<dbReference type="Pfam" id="PF00386">
    <property type="entry name" value="C1q"/>
    <property type="match status" value="1"/>
</dbReference>
<dbReference type="PANTHER" id="PTHR15427">
    <property type="entry name" value="EMILIN ELASTIN MICROFIBRIL INTERFACE-LOCATED PROTEIN ELASTIN MICROFIBRIL INTERFACER"/>
    <property type="match status" value="1"/>
</dbReference>
<dbReference type="GeneTree" id="ENSGT00900000141239"/>
<dbReference type="InterPro" id="IPR008160">
    <property type="entry name" value="Collagen"/>
</dbReference>
<proteinExistence type="predicted"/>
<evidence type="ECO:0000256" key="3">
    <source>
        <dbReference type="ARBA" id="ARBA00022729"/>
    </source>
</evidence>
<organism evidence="7 8">
    <name type="scientific">Otolemur garnettii</name>
    <name type="common">Small-eared galago</name>
    <name type="synonym">Garnett's greater bushbaby</name>
    <dbReference type="NCBI Taxonomy" id="30611"/>
    <lineage>
        <taxon>Eukaryota</taxon>
        <taxon>Metazoa</taxon>
        <taxon>Chordata</taxon>
        <taxon>Craniata</taxon>
        <taxon>Vertebrata</taxon>
        <taxon>Euteleostomi</taxon>
        <taxon>Mammalia</taxon>
        <taxon>Eutheria</taxon>
        <taxon>Euarchontoglires</taxon>
        <taxon>Primates</taxon>
        <taxon>Strepsirrhini</taxon>
        <taxon>Lorisiformes</taxon>
        <taxon>Galagidae</taxon>
        <taxon>Otolemur</taxon>
    </lineage>
</organism>
<reference evidence="7" key="2">
    <citation type="submission" date="2025-08" db="UniProtKB">
        <authorList>
            <consortium name="Ensembl"/>
        </authorList>
    </citation>
    <scope>IDENTIFICATION</scope>
</reference>
<evidence type="ECO:0000313" key="7">
    <source>
        <dbReference type="Ensembl" id="ENSOGAP00000018506.1"/>
    </source>
</evidence>
<dbReference type="PROSITE" id="PS50871">
    <property type="entry name" value="C1Q"/>
    <property type="match status" value="1"/>
</dbReference>
<feature type="chain" id="PRO_5003545322" description="C1q domain-containing protein" evidence="5">
    <location>
        <begin position="18"/>
        <end position="202"/>
    </location>
</feature>
<dbReference type="HOGENOM" id="CLU_001074_0_2_1"/>
<feature type="region of interest" description="Disordered" evidence="4">
    <location>
        <begin position="19"/>
        <end position="65"/>
    </location>
</feature>
<dbReference type="eggNOG" id="ENOG502SK5K">
    <property type="taxonomic scope" value="Eukaryota"/>
</dbReference>
<keyword evidence="2" id="KW-0964">Secreted</keyword>
<dbReference type="EMBL" id="AAQR03016482">
    <property type="status" value="NOT_ANNOTATED_CDS"/>
    <property type="molecule type" value="Genomic_DNA"/>
</dbReference>
<dbReference type="PRINTS" id="PR00007">
    <property type="entry name" value="COMPLEMNTC1Q"/>
</dbReference>
<reference evidence="7" key="3">
    <citation type="submission" date="2025-09" db="UniProtKB">
        <authorList>
            <consortium name="Ensembl"/>
        </authorList>
    </citation>
    <scope>IDENTIFICATION</scope>
</reference>
<keyword evidence="8" id="KW-1185">Reference proteome</keyword>
<dbReference type="Ensembl" id="ENSOGAT00000027144.1">
    <property type="protein sequence ID" value="ENSOGAP00000018506.1"/>
    <property type="gene ID" value="ENSOGAG00000026699.1"/>
</dbReference>
<evidence type="ECO:0000256" key="2">
    <source>
        <dbReference type="ARBA" id="ARBA00022525"/>
    </source>
</evidence>
<dbReference type="Proteomes" id="UP000005225">
    <property type="component" value="Unassembled WGS sequence"/>
</dbReference>
<dbReference type="SUPFAM" id="SSF49842">
    <property type="entry name" value="TNF-like"/>
    <property type="match status" value="1"/>
</dbReference>
<evidence type="ECO:0000256" key="5">
    <source>
        <dbReference type="SAM" id="SignalP"/>
    </source>
</evidence>
<accession>H0XQW4</accession>
<feature type="domain" description="C1q" evidence="6">
    <location>
        <begin position="69"/>
        <end position="202"/>
    </location>
</feature>
<dbReference type="InterPro" id="IPR008983">
    <property type="entry name" value="Tumour_necrosis_fac-like_dom"/>
</dbReference>
<dbReference type="Pfam" id="PF01391">
    <property type="entry name" value="Collagen"/>
    <property type="match status" value="1"/>
</dbReference>
<evidence type="ECO:0000256" key="1">
    <source>
        <dbReference type="ARBA" id="ARBA00004613"/>
    </source>
</evidence>
<dbReference type="OMA" id="FGYNLEA"/>
<name>H0XQW4_OTOGA</name>
<feature type="compositionally biased region" description="Low complexity" evidence="4">
    <location>
        <begin position="41"/>
        <end position="50"/>
    </location>
</feature>
<dbReference type="PANTHER" id="PTHR15427:SF34">
    <property type="entry name" value="PROTEIN HP-25 HOMOLOG 2"/>
    <property type="match status" value="1"/>
</dbReference>
<dbReference type="InterPro" id="IPR001073">
    <property type="entry name" value="C1q_dom"/>
</dbReference>
<keyword evidence="3 5" id="KW-0732">Signal</keyword>
<evidence type="ECO:0000256" key="4">
    <source>
        <dbReference type="SAM" id="MobiDB-lite"/>
    </source>
</evidence>
<evidence type="ECO:0000313" key="8">
    <source>
        <dbReference type="Proteomes" id="UP000005225"/>
    </source>
</evidence>
<dbReference type="AlphaFoldDB" id="H0XQW4"/>
<dbReference type="InParanoid" id="H0XQW4"/>
<dbReference type="InterPro" id="IPR050392">
    <property type="entry name" value="Collagen/C1q_domain"/>
</dbReference>
<dbReference type="GO" id="GO:0005576">
    <property type="term" value="C:extracellular region"/>
    <property type="evidence" value="ECO:0007669"/>
    <property type="project" value="UniProtKB-SubCell"/>
</dbReference>
<sequence length="202" mass="21531">VDVWILSLTIVTAVADASSSEGSRPCDSRGLPGMPGPPGFPGVAGARGRPGVPGPPGSPGAPGHIKNCPSPLKSAFAVKLRDVFSAPFQPIVFKEVLHNHQSHFNLTMGVFTCVIPGVYHFGFDIELFQHAVKLGLMKNGIQVLEKEAGAEDVYRHVSGTVILQLTAGDRVWLESKLGTEENEKGSIQSVFFGYLLYGNYTG</sequence>
<comment type="subcellular location">
    <subcellularLocation>
        <location evidence="1">Secreted</location>
    </subcellularLocation>
</comment>
<reference evidence="8" key="1">
    <citation type="submission" date="2011-03" db="EMBL/GenBank/DDBJ databases">
        <title>Version 3 of the genome sequence of Otolemur garnettii (Bushbaby).</title>
        <authorList>
            <consortium name="The Broad Institute Genome Sequencing Platform"/>
            <person name="Di Palma F."/>
            <person name="Johnson J."/>
            <person name="Lander E.S."/>
            <person name="Lindblad-Toh K."/>
            <person name="Jaffe D.B."/>
            <person name="Gnerre S."/>
            <person name="MacCallum I."/>
            <person name="Przybylski D."/>
            <person name="Ribeiro F.J."/>
            <person name="Burton J.N."/>
            <person name="Walker B.J."/>
            <person name="Sharpe T."/>
            <person name="Hall G."/>
        </authorList>
    </citation>
    <scope>NUCLEOTIDE SEQUENCE [LARGE SCALE GENOMIC DNA]</scope>
</reference>
<dbReference type="SMART" id="SM00110">
    <property type="entry name" value="C1Q"/>
    <property type="match status" value="1"/>
</dbReference>
<evidence type="ECO:0000259" key="6">
    <source>
        <dbReference type="PROSITE" id="PS50871"/>
    </source>
</evidence>
<feature type="signal peptide" evidence="5">
    <location>
        <begin position="1"/>
        <end position="17"/>
    </location>
</feature>
<protein>
    <recommendedName>
        <fullName evidence="6">C1q domain-containing protein</fullName>
    </recommendedName>
</protein>